<reference evidence="3" key="1">
    <citation type="submission" date="2021-01" db="EMBL/GenBank/DDBJ databases">
        <authorList>
            <person name="Corre E."/>
            <person name="Pelletier E."/>
            <person name="Niang G."/>
            <person name="Scheremetjew M."/>
            <person name="Finn R."/>
            <person name="Kale V."/>
            <person name="Holt S."/>
            <person name="Cochrane G."/>
            <person name="Meng A."/>
            <person name="Brown T."/>
            <person name="Cohen L."/>
        </authorList>
    </citation>
    <scope>NUCLEOTIDE SEQUENCE</scope>
    <source>
        <strain evidence="3">CCMP1510</strain>
    </source>
</reference>
<evidence type="ECO:0000313" key="3">
    <source>
        <dbReference type="EMBL" id="CAE0359409.1"/>
    </source>
</evidence>
<feature type="transmembrane region" description="Helical" evidence="2">
    <location>
        <begin position="12"/>
        <end position="31"/>
    </location>
</feature>
<evidence type="ECO:0000256" key="2">
    <source>
        <dbReference type="SAM" id="Phobius"/>
    </source>
</evidence>
<proteinExistence type="predicted"/>
<dbReference type="EMBL" id="HBIJ01000177">
    <property type="protein sequence ID" value="CAE0359409.1"/>
    <property type="molecule type" value="Transcribed_RNA"/>
</dbReference>
<feature type="region of interest" description="Disordered" evidence="1">
    <location>
        <begin position="296"/>
        <end position="315"/>
    </location>
</feature>
<evidence type="ECO:0008006" key="4">
    <source>
        <dbReference type="Google" id="ProtNLM"/>
    </source>
</evidence>
<organism evidence="3">
    <name type="scientific">Aureoumbra lagunensis</name>
    <dbReference type="NCBI Taxonomy" id="44058"/>
    <lineage>
        <taxon>Eukaryota</taxon>
        <taxon>Sar</taxon>
        <taxon>Stramenopiles</taxon>
        <taxon>Ochrophyta</taxon>
        <taxon>Pelagophyceae</taxon>
        <taxon>Pelagomonadales</taxon>
        <taxon>Aureoumbra</taxon>
    </lineage>
</organism>
<keyword evidence="2" id="KW-0472">Membrane</keyword>
<dbReference type="AlphaFoldDB" id="A0A7S3NGV2"/>
<protein>
    <recommendedName>
        <fullName evidence="4">Sulfotransferase domain-containing protein</fullName>
    </recommendedName>
</protein>
<keyword evidence="2" id="KW-0812">Transmembrane</keyword>
<dbReference type="SUPFAM" id="SSF52540">
    <property type="entry name" value="P-loop containing nucleoside triphosphate hydrolases"/>
    <property type="match status" value="1"/>
</dbReference>
<gene>
    <name evidence="3" type="ORF">ALAG00032_LOCUS137</name>
</gene>
<sequence length="487" mass="54939">MAGNQIIPSRHSWLDMTLAIIVGALIGAFLLRYNQASSVQEDEALRQAVHRRDAVAQAIEKIKAELAMEGVRQREEIHNLSVSLGGSWQPADVRARITNSKIEPEIEHRNLIGNIGSVARKLSRWSDFPCTLRDLKVARVTKTCEIACREFKCERAQRLCDRLVECDAVLVKPSSDEIDIKDAQKKQVDLSSVNARLVRDVAQAKTLDASLQALSSSRWWQSRALQNQVYKPRTYVVISYGGCGSKMLAGWLSSLEAQSAVKRPSRKQQPITKKSATFPKYVKRVYHLHDAHPPLTLRELPPPRAPPTNQKDFRARRFPGGGHFRSDTPLIPESSLDDYRLLFIFKDPVEALVSRYGYGHCLHLGGNCGTNERTFPKLDAYARRGIDNMNILSFFKNYVTPNPNRSFPIILLNYHKLWDNLDALMAALGLPPQLASTFPQRTETVRNDLTAQAEGNQAHSEATRQYLDKIYDPIIQRIRDLPAVTVV</sequence>
<accession>A0A7S3NGV2</accession>
<keyword evidence="2" id="KW-1133">Transmembrane helix</keyword>
<evidence type="ECO:0000256" key="1">
    <source>
        <dbReference type="SAM" id="MobiDB-lite"/>
    </source>
</evidence>
<dbReference type="InterPro" id="IPR027417">
    <property type="entry name" value="P-loop_NTPase"/>
</dbReference>
<name>A0A7S3NGV2_9STRA</name>